<keyword evidence="1" id="KW-0175">Coiled coil</keyword>
<dbReference type="AlphaFoldDB" id="A0A7X9RTE5"/>
<dbReference type="EMBL" id="JABANE010000023">
    <property type="protein sequence ID" value="NME68385.1"/>
    <property type="molecule type" value="Genomic_DNA"/>
</dbReference>
<feature type="signal peptide" evidence="2">
    <location>
        <begin position="1"/>
        <end position="22"/>
    </location>
</feature>
<evidence type="ECO:0000256" key="2">
    <source>
        <dbReference type="SAM" id="SignalP"/>
    </source>
</evidence>
<evidence type="ECO:0000313" key="3">
    <source>
        <dbReference type="EMBL" id="NME68385.1"/>
    </source>
</evidence>
<feature type="coiled-coil region" evidence="1">
    <location>
        <begin position="33"/>
        <end position="60"/>
    </location>
</feature>
<keyword evidence="4" id="KW-1185">Reference proteome</keyword>
<feature type="chain" id="PRO_5031050688" evidence="2">
    <location>
        <begin position="23"/>
        <end position="204"/>
    </location>
</feature>
<proteinExistence type="predicted"/>
<accession>A0A7X9RTE5</accession>
<protein>
    <submittedName>
        <fullName evidence="3">DUF4251 domain-containing protein</fullName>
    </submittedName>
</protein>
<name>A0A7X9RTE5_9BACT</name>
<evidence type="ECO:0000313" key="4">
    <source>
        <dbReference type="Proteomes" id="UP000576082"/>
    </source>
</evidence>
<evidence type="ECO:0000256" key="1">
    <source>
        <dbReference type="SAM" id="Coils"/>
    </source>
</evidence>
<dbReference type="RefSeq" id="WP_169656691.1">
    <property type="nucleotide sequence ID" value="NZ_JABANE010000023.1"/>
</dbReference>
<comment type="caution">
    <text evidence="3">The sequence shown here is derived from an EMBL/GenBank/DDBJ whole genome shotgun (WGS) entry which is preliminary data.</text>
</comment>
<organism evidence="3 4">
    <name type="scientific">Flammeovirga aprica JL-4</name>
    <dbReference type="NCBI Taxonomy" id="694437"/>
    <lineage>
        <taxon>Bacteria</taxon>
        <taxon>Pseudomonadati</taxon>
        <taxon>Bacteroidota</taxon>
        <taxon>Cytophagia</taxon>
        <taxon>Cytophagales</taxon>
        <taxon>Flammeovirgaceae</taxon>
        <taxon>Flammeovirga</taxon>
    </lineage>
</organism>
<gene>
    <name evidence="3" type="ORF">HHU12_10475</name>
</gene>
<dbReference type="Gene3D" id="2.40.128.410">
    <property type="match status" value="1"/>
</dbReference>
<dbReference type="InterPro" id="IPR025347">
    <property type="entry name" value="DUF4251"/>
</dbReference>
<reference evidence="3 4" key="1">
    <citation type="submission" date="2020-04" db="EMBL/GenBank/DDBJ databases">
        <title>Flammeovirga sp. SR4, a novel species isolated from seawater.</title>
        <authorList>
            <person name="Wang X."/>
        </authorList>
    </citation>
    <scope>NUCLEOTIDE SEQUENCE [LARGE SCALE GENOMIC DNA]</scope>
    <source>
        <strain evidence="3 4">ATCC 23126</strain>
    </source>
</reference>
<sequence length="204" mass="22753">MKNLIKIFIVSISLMLSSNLFAQDASFDEQPLTKQELRAQKRLEKKKEREQKKLIAKQLELIIHENAVRGIDSASFVLEATQVYDRYGNVENVNSNINFVKVVGNKAVFQLGFDGVVGLNGVGGITMEGTISGYEVEKLDNGRVNVKCNVQGPIMMANMSFTMDGEGNFANVKVRAQTENIELSFRGQIQPNNHSSVYEGMKLF</sequence>
<keyword evidence="2" id="KW-0732">Signal</keyword>
<dbReference type="Pfam" id="PF14059">
    <property type="entry name" value="DUF4251"/>
    <property type="match status" value="1"/>
</dbReference>
<dbReference type="Proteomes" id="UP000576082">
    <property type="component" value="Unassembled WGS sequence"/>
</dbReference>